<protein>
    <submittedName>
        <fullName evidence="1">Uncharacterized protein</fullName>
    </submittedName>
</protein>
<reference evidence="1" key="2">
    <citation type="submission" date="2021-09" db="EMBL/GenBank/DDBJ databases">
        <authorList>
            <person name="Jia N."/>
            <person name="Wang J."/>
            <person name="Shi W."/>
            <person name="Du L."/>
            <person name="Sun Y."/>
            <person name="Zhan W."/>
            <person name="Jiang J."/>
            <person name="Wang Q."/>
            <person name="Zhang B."/>
            <person name="Ji P."/>
            <person name="Sakyi L.B."/>
            <person name="Cui X."/>
            <person name="Yuan T."/>
            <person name="Jiang B."/>
            <person name="Yang W."/>
            <person name="Lam T.T.-Y."/>
            <person name="Chang Q."/>
            <person name="Ding S."/>
            <person name="Wang X."/>
            <person name="Zhu J."/>
            <person name="Ruan X."/>
            <person name="Zhao L."/>
            <person name="Wei J."/>
            <person name="Que T."/>
            <person name="Du C."/>
            <person name="Cheng J."/>
            <person name="Dai P."/>
            <person name="Han X."/>
            <person name="Huang E."/>
            <person name="Gao Y."/>
            <person name="Liu J."/>
            <person name="Shao H."/>
            <person name="Ye R."/>
            <person name="Li L."/>
            <person name="Wei W."/>
            <person name="Wang X."/>
            <person name="Wang C."/>
            <person name="Huo Q."/>
            <person name="Li W."/>
            <person name="Guo W."/>
            <person name="Chen H."/>
            <person name="Chen S."/>
            <person name="Zhou L."/>
            <person name="Zhou L."/>
            <person name="Ni X."/>
            <person name="Tian J."/>
            <person name="Zhou Y."/>
            <person name="Sheng Y."/>
            <person name="Liu T."/>
            <person name="Pan Y."/>
            <person name="Xia L."/>
            <person name="Li J."/>
            <person name="Zhao F."/>
            <person name="Cao W."/>
        </authorList>
    </citation>
    <scope>NUCLEOTIDE SEQUENCE</scope>
    <source>
        <strain evidence="1">Rmic-2018</strain>
        <tissue evidence="1">Larvae</tissue>
    </source>
</reference>
<dbReference type="Proteomes" id="UP000821866">
    <property type="component" value="Chromosome 10"/>
</dbReference>
<name>A0A9J6ET36_RHIMP</name>
<organism evidence="1 2">
    <name type="scientific">Rhipicephalus microplus</name>
    <name type="common">Cattle tick</name>
    <name type="synonym">Boophilus microplus</name>
    <dbReference type="NCBI Taxonomy" id="6941"/>
    <lineage>
        <taxon>Eukaryota</taxon>
        <taxon>Metazoa</taxon>
        <taxon>Ecdysozoa</taxon>
        <taxon>Arthropoda</taxon>
        <taxon>Chelicerata</taxon>
        <taxon>Arachnida</taxon>
        <taxon>Acari</taxon>
        <taxon>Parasitiformes</taxon>
        <taxon>Ixodida</taxon>
        <taxon>Ixodoidea</taxon>
        <taxon>Ixodidae</taxon>
        <taxon>Rhipicephalinae</taxon>
        <taxon>Rhipicephalus</taxon>
        <taxon>Boophilus</taxon>
    </lineage>
</organism>
<accession>A0A9J6ET36</accession>
<proteinExistence type="predicted"/>
<comment type="caution">
    <text evidence="1">The sequence shown here is derived from an EMBL/GenBank/DDBJ whole genome shotgun (WGS) entry which is preliminary data.</text>
</comment>
<evidence type="ECO:0000313" key="2">
    <source>
        <dbReference type="Proteomes" id="UP000821866"/>
    </source>
</evidence>
<reference evidence="1" key="1">
    <citation type="journal article" date="2020" name="Cell">
        <title>Large-Scale Comparative Analyses of Tick Genomes Elucidate Their Genetic Diversity and Vector Capacities.</title>
        <authorList>
            <consortium name="Tick Genome and Microbiome Consortium (TIGMIC)"/>
            <person name="Jia N."/>
            <person name="Wang J."/>
            <person name="Shi W."/>
            <person name="Du L."/>
            <person name="Sun Y."/>
            <person name="Zhan W."/>
            <person name="Jiang J.F."/>
            <person name="Wang Q."/>
            <person name="Zhang B."/>
            <person name="Ji P."/>
            <person name="Bell-Sakyi L."/>
            <person name="Cui X.M."/>
            <person name="Yuan T.T."/>
            <person name="Jiang B.G."/>
            <person name="Yang W.F."/>
            <person name="Lam T.T."/>
            <person name="Chang Q.C."/>
            <person name="Ding S.J."/>
            <person name="Wang X.J."/>
            <person name="Zhu J.G."/>
            <person name="Ruan X.D."/>
            <person name="Zhao L."/>
            <person name="Wei J.T."/>
            <person name="Ye R.Z."/>
            <person name="Que T.C."/>
            <person name="Du C.H."/>
            <person name="Zhou Y.H."/>
            <person name="Cheng J.X."/>
            <person name="Dai P.F."/>
            <person name="Guo W.B."/>
            <person name="Han X.H."/>
            <person name="Huang E.J."/>
            <person name="Li L.F."/>
            <person name="Wei W."/>
            <person name="Gao Y.C."/>
            <person name="Liu J.Z."/>
            <person name="Shao H.Z."/>
            <person name="Wang X."/>
            <person name="Wang C.C."/>
            <person name="Yang T.C."/>
            <person name="Huo Q.B."/>
            <person name="Li W."/>
            <person name="Chen H.Y."/>
            <person name="Chen S.E."/>
            <person name="Zhou L.G."/>
            <person name="Ni X.B."/>
            <person name="Tian J.H."/>
            <person name="Sheng Y."/>
            <person name="Liu T."/>
            <person name="Pan Y.S."/>
            <person name="Xia L.Y."/>
            <person name="Li J."/>
            <person name="Zhao F."/>
            <person name="Cao W.C."/>
        </authorList>
    </citation>
    <scope>NUCLEOTIDE SEQUENCE</scope>
    <source>
        <strain evidence="1">Rmic-2018</strain>
    </source>
</reference>
<gene>
    <name evidence="1" type="ORF">HPB51_015093</name>
</gene>
<dbReference type="EMBL" id="JABSTU010000002">
    <property type="protein sequence ID" value="KAH8037659.1"/>
    <property type="molecule type" value="Genomic_DNA"/>
</dbReference>
<dbReference type="VEuPathDB" id="VectorBase:LOC119180307"/>
<evidence type="ECO:0000313" key="1">
    <source>
        <dbReference type="EMBL" id="KAH8037659.1"/>
    </source>
</evidence>
<sequence length="70" mass="8321">MEKRKRMLEEFRALQERKTIEYNSVRDIRMELRDGVDTDELDSNLEDLEDEVVEFLVKEEEIAVEGGDTD</sequence>
<keyword evidence="2" id="KW-1185">Reference proteome</keyword>
<dbReference type="AlphaFoldDB" id="A0A9J6ET36"/>